<reference evidence="2 3" key="1">
    <citation type="submission" date="2021-08" db="EMBL/GenBank/DDBJ databases">
        <authorList>
            <person name="Tuo L."/>
        </authorList>
    </citation>
    <scope>NUCLEOTIDE SEQUENCE [LARGE SCALE GENOMIC DNA]</scope>
    <source>
        <strain evidence="2 3">JCM 31229</strain>
    </source>
</reference>
<feature type="transmembrane region" description="Helical" evidence="1">
    <location>
        <begin position="46"/>
        <end position="64"/>
    </location>
</feature>
<keyword evidence="1" id="KW-0472">Membrane</keyword>
<keyword evidence="3" id="KW-1185">Reference proteome</keyword>
<dbReference type="RefSeq" id="WP_222993293.1">
    <property type="nucleotide sequence ID" value="NZ_JAINVV010000014.1"/>
</dbReference>
<evidence type="ECO:0000256" key="1">
    <source>
        <dbReference type="SAM" id="Phobius"/>
    </source>
</evidence>
<keyword evidence="1" id="KW-0812">Transmembrane</keyword>
<keyword evidence="1" id="KW-1133">Transmembrane helix</keyword>
<evidence type="ECO:0000313" key="3">
    <source>
        <dbReference type="Proteomes" id="UP000706039"/>
    </source>
</evidence>
<gene>
    <name evidence="2" type="ORF">K7G82_27295</name>
</gene>
<evidence type="ECO:0000313" key="2">
    <source>
        <dbReference type="EMBL" id="MBY8826037.1"/>
    </source>
</evidence>
<protein>
    <submittedName>
        <fullName evidence="2">Uncharacterized protein</fullName>
    </submittedName>
</protein>
<sequence length="70" mass="7809">MAMTRSAIFGALAALGVPTILRDVDVNVAEFIYHSSTAFNIAGIWLRWSWPVFVLVTLLSFILLQVSRNK</sequence>
<proteinExistence type="predicted"/>
<dbReference type="Proteomes" id="UP000706039">
    <property type="component" value="Unassembled WGS sequence"/>
</dbReference>
<organism evidence="2 3">
    <name type="scientific">Sphingomonas colocasiae</name>
    <dbReference type="NCBI Taxonomy" id="1848973"/>
    <lineage>
        <taxon>Bacteria</taxon>
        <taxon>Pseudomonadati</taxon>
        <taxon>Pseudomonadota</taxon>
        <taxon>Alphaproteobacteria</taxon>
        <taxon>Sphingomonadales</taxon>
        <taxon>Sphingomonadaceae</taxon>
        <taxon>Sphingomonas</taxon>
    </lineage>
</organism>
<accession>A0ABS7Q0E5</accession>
<comment type="caution">
    <text evidence="2">The sequence shown here is derived from an EMBL/GenBank/DDBJ whole genome shotgun (WGS) entry which is preliminary data.</text>
</comment>
<name>A0ABS7Q0E5_9SPHN</name>
<dbReference type="EMBL" id="JAINVV010000014">
    <property type="protein sequence ID" value="MBY8826037.1"/>
    <property type="molecule type" value="Genomic_DNA"/>
</dbReference>